<name>A0A243W6M9_9BACT</name>
<dbReference type="EMBL" id="MTSE01000028">
    <property type="protein sequence ID" value="OUJ69930.1"/>
    <property type="molecule type" value="Genomic_DNA"/>
</dbReference>
<dbReference type="Proteomes" id="UP000194873">
    <property type="component" value="Unassembled WGS sequence"/>
</dbReference>
<sequence>MITQLGFRLAAQEFAATLHKVDDLVYYEGPLLTHYQSSAGKHYLFNWVDHDEQSNRWLVLETSIVHLYDYATGLRSLLDVAQQPYNTNVLVLDTDATGAFVQGLLVPREQLNPEYRPEEDSFHILPLSERYLAYFDAMRVDGDFTRHLEALRQKAVEFRLEPVEKRFGTTIGAADIGSFLQKVTRSFRSYVEVRFEHMFRSLYALEETLYKDLQKILEVTEPRSVFANHGSFEISLAVDIMPLMGQVNVDGRISDWYRVALQEYKQDVIDFDYTSGNRPANLEHATPEQMRAIYQPIISIANNADYVVQSREAVENGYRVLPRITQVNARSIAPPRARESEEQRADTEFLSLVLEVEKNKGLRNLSVRELRKSLVTMSSSEQTEAAVEGFTSAEGQEIQFGSPLEIVLAKTGSLYEARYEPLDIVTLGPNAVAALDGFKKELRNLYTRYLKQRDQEEDAPTPKLVRIMAAFKEALGVA</sequence>
<gene>
    <name evidence="1" type="ORF">BXP70_25655</name>
</gene>
<evidence type="ECO:0000313" key="2">
    <source>
        <dbReference type="Proteomes" id="UP000194873"/>
    </source>
</evidence>
<organism evidence="1 2">
    <name type="scientific">Hymenobacter crusticola</name>
    <dbReference type="NCBI Taxonomy" id="1770526"/>
    <lineage>
        <taxon>Bacteria</taxon>
        <taxon>Pseudomonadati</taxon>
        <taxon>Bacteroidota</taxon>
        <taxon>Cytophagia</taxon>
        <taxon>Cytophagales</taxon>
        <taxon>Hymenobacteraceae</taxon>
        <taxon>Hymenobacter</taxon>
    </lineage>
</organism>
<reference evidence="1 2" key="1">
    <citation type="submission" date="2017-01" db="EMBL/GenBank/DDBJ databases">
        <title>A new Hymenobacter.</title>
        <authorList>
            <person name="Liang Y."/>
            <person name="Feng F."/>
        </authorList>
    </citation>
    <scope>NUCLEOTIDE SEQUENCE [LARGE SCALE GENOMIC DNA]</scope>
    <source>
        <strain evidence="1">MIMBbqt21</strain>
    </source>
</reference>
<protein>
    <submittedName>
        <fullName evidence="1">Uncharacterized protein</fullName>
    </submittedName>
</protein>
<keyword evidence="2" id="KW-1185">Reference proteome</keyword>
<evidence type="ECO:0000313" key="1">
    <source>
        <dbReference type="EMBL" id="OUJ69930.1"/>
    </source>
</evidence>
<dbReference type="AlphaFoldDB" id="A0A243W6M9"/>
<comment type="caution">
    <text evidence="1">The sequence shown here is derived from an EMBL/GenBank/DDBJ whole genome shotgun (WGS) entry which is preliminary data.</text>
</comment>
<proteinExistence type="predicted"/>
<accession>A0A243W6M9</accession>